<feature type="transmembrane region" description="Helical" evidence="2">
    <location>
        <begin position="62"/>
        <end position="84"/>
    </location>
</feature>
<reference evidence="3" key="1">
    <citation type="submission" date="2022-08" db="EMBL/GenBank/DDBJ databases">
        <title>Genome sequencing of Nocardioides sp. STR2.</title>
        <authorList>
            <person name="So Y."/>
        </authorList>
    </citation>
    <scope>NUCLEOTIDE SEQUENCE</scope>
    <source>
        <strain evidence="3">STR2</strain>
    </source>
</reference>
<keyword evidence="2" id="KW-0472">Membrane</keyword>
<protein>
    <submittedName>
        <fullName evidence="3">Uncharacterized protein</fullName>
    </submittedName>
</protein>
<feature type="region of interest" description="Disordered" evidence="1">
    <location>
        <begin position="146"/>
        <end position="188"/>
    </location>
</feature>
<name>A0ABT4CGU9_9ACTN</name>
<accession>A0ABT4CGU9</accession>
<evidence type="ECO:0000313" key="4">
    <source>
        <dbReference type="Proteomes" id="UP001074726"/>
    </source>
</evidence>
<sequence>MTHGPTPATPAEPAGRRRPPWLRPVVVVVIVLVCGWLASTFLGAIDWSSVAEALGRLTAWEVLALVAVLLVRQTLNALPLALFIDGLGAARALLSDLVASVTAVVAPPPGDMVVRVAMFRGWGIEASRGLARGHDEHGRLLREQVRRSSHRPCGPDGPGQWHVAGGRRPGERGDRGRARRARLARRAS</sequence>
<keyword evidence="2" id="KW-0812">Transmembrane</keyword>
<dbReference type="EMBL" id="JAPPUX010000005">
    <property type="protein sequence ID" value="MCY4728179.1"/>
    <property type="molecule type" value="Genomic_DNA"/>
</dbReference>
<gene>
    <name evidence="3" type="ORF">NYO98_18010</name>
</gene>
<evidence type="ECO:0000256" key="1">
    <source>
        <dbReference type="SAM" id="MobiDB-lite"/>
    </source>
</evidence>
<proteinExistence type="predicted"/>
<feature type="compositionally biased region" description="Basic residues" evidence="1">
    <location>
        <begin position="177"/>
        <end position="188"/>
    </location>
</feature>
<dbReference type="RefSeq" id="WP_268113133.1">
    <property type="nucleotide sequence ID" value="NZ_JAPPUX010000005.1"/>
</dbReference>
<feature type="transmembrane region" description="Helical" evidence="2">
    <location>
        <begin position="21"/>
        <end position="42"/>
    </location>
</feature>
<dbReference type="Proteomes" id="UP001074726">
    <property type="component" value="Unassembled WGS sequence"/>
</dbReference>
<evidence type="ECO:0000256" key="2">
    <source>
        <dbReference type="SAM" id="Phobius"/>
    </source>
</evidence>
<keyword evidence="2" id="KW-1133">Transmembrane helix</keyword>
<keyword evidence="4" id="KW-1185">Reference proteome</keyword>
<organism evidence="3 4">
    <name type="scientific">Nocardioides pini</name>
    <dbReference type="NCBI Taxonomy" id="2975053"/>
    <lineage>
        <taxon>Bacteria</taxon>
        <taxon>Bacillati</taxon>
        <taxon>Actinomycetota</taxon>
        <taxon>Actinomycetes</taxon>
        <taxon>Propionibacteriales</taxon>
        <taxon>Nocardioidaceae</taxon>
        <taxon>Nocardioides</taxon>
    </lineage>
</organism>
<comment type="caution">
    <text evidence="3">The sequence shown here is derived from an EMBL/GenBank/DDBJ whole genome shotgun (WGS) entry which is preliminary data.</text>
</comment>
<evidence type="ECO:0000313" key="3">
    <source>
        <dbReference type="EMBL" id="MCY4728179.1"/>
    </source>
</evidence>